<evidence type="ECO:0000259" key="6">
    <source>
        <dbReference type="PROSITE" id="PS51783"/>
    </source>
</evidence>
<dbReference type="Gene3D" id="1.10.1540.10">
    <property type="entry name" value="BEACH domain"/>
    <property type="match status" value="1"/>
</dbReference>
<dbReference type="InterPro" id="IPR023362">
    <property type="entry name" value="PH-BEACH_dom"/>
</dbReference>
<feature type="compositionally biased region" description="Low complexity" evidence="4">
    <location>
        <begin position="2604"/>
        <end position="2615"/>
    </location>
</feature>
<dbReference type="InterPro" id="IPR015943">
    <property type="entry name" value="WD40/YVTN_repeat-like_dom_sf"/>
</dbReference>
<dbReference type="Gene3D" id="2.130.10.10">
    <property type="entry name" value="YVTN repeat-like/Quinoprotein amine dehydrogenase"/>
    <property type="match status" value="1"/>
</dbReference>
<feature type="compositionally biased region" description="Polar residues" evidence="4">
    <location>
        <begin position="2590"/>
        <end position="2599"/>
    </location>
</feature>
<feature type="compositionally biased region" description="Acidic residues" evidence="4">
    <location>
        <begin position="1926"/>
        <end position="1936"/>
    </location>
</feature>
<dbReference type="InterPro" id="IPR011993">
    <property type="entry name" value="PH-like_dom_sf"/>
</dbReference>
<keyword evidence="2" id="KW-0677">Repeat</keyword>
<dbReference type="Gene3D" id="2.30.29.30">
    <property type="entry name" value="Pleckstrin-homology domain (PH domain)/Phosphotyrosine-binding domain (PTB)"/>
    <property type="match status" value="1"/>
</dbReference>
<feature type="compositionally biased region" description="Polar residues" evidence="4">
    <location>
        <begin position="71"/>
        <end position="93"/>
    </location>
</feature>
<dbReference type="SUPFAM" id="SSF50729">
    <property type="entry name" value="PH domain-like"/>
    <property type="match status" value="1"/>
</dbReference>
<sequence length="2858" mass="313065">MEEEEEPKETKISDNGLHGHRVNSLKYSSGVYSTEGNLYPVPDMSHDRLISSPGSEGHFGHTDKEYPPSVNFGSPTYSSVSSPQKSWEKNAGQNSSAELLHLIDSAIMGKPEGMEKLKNIASGVESFGNGEEMDSVSFLIVDSLLATMGGVESFEEDGDNPPSVMLNSRAAIVSGELIPWLPYVGDSDVVMSPRTRMVRGLLAILRACTRNRAMCSMAGLLGVLLRTAEKIFTVDVGLNGQIRWDGTPLCRCIQYLAGHSLTVSDLRRWFQVIPRTLTTIWASRLMLALEKAISEKESSGPACTFEFDGESSGLLGPGEGRWPFIHGYAFATWIYIESFADALNTATVAAAIAAAAFAKSGKSSAMSAAAAASALAGEGTAHMPRLFSFLSADNQGIEAYFHAQFLVVEIGCGKAKKSALHFTYAFRPQCWYFIGLEHTSKNGILGNAENEIRLYVDGSLHEVRPFEFPRISKPLAFCCIGTNPPPTMAGLQRRRRQCPLFAEMGPVYIFKEPIGPERMARLATRGGDVVPSFGNGAGLPWLATNAHVQSKADESVLLDAEIGDFIHLLYHPSLLSGRFCPDASPSGAAGVLRRPAEVLGQVHVATRIRPVDALWALAYGGPLSLLPLAISNVHEDTLEPRKGNISVSEATSCLAGPIFRIISMAIQYPRNNEELARCKGPEILSKILNHLLETLASLCEGTYDGVGDEELVVAVVSLCLSQNINHTLKVRLFTTLLLDLKIWSLCSYGIQKKLLSSLADMVFTESVAMREANAIQMLLDGCRRSYWTVPEKDSVNNFYLTGSTRPIGEVNALVDELLVVIELLIVAASPTLASDDVRCLLGFIIDCRQPGQIARVLHLFYRLVVQPNTARAHSFAKAFLACGGIETLLVLLQREVKAGESDALESVAKNPEFKKNDNDGSSEIAETYQDDEGSQSADSCSNIGPSSPDVYIEEMSRTSETPSVKNLGGISLSISADSARKNVYNADKSDGIVVGIVGILGALMVSGHLGHGSRSGLDTASNLLGVGLQDGGSTMFEDKVSFLFYALQKAFQAAPGRLMTNNVYIALLTASINASSTENGLDFNDSSHRFEHSQLLIALLHSLPFAPRPLQSIALQDLQFLACSHPENKGILTNMEEWPEWILEVLISNYELGPGKSSDSTSLGDIEDIIYKFLVIMLERSMRQKDGWKDIEATIHCAEWLSIIGGSSTGEQRIRREESLPTFKRRLFGGLLDFASSELQIQTQIIAMAAAGVASEGLSPDAAKAEAENATQLSVALVENVIVILMLVEDHIRSQSKQSSSLRAADGSPSPLSLFYPVHYNLTSSLTSSELTDVRGDRTSASSNSGGVSLDVLSAMADANGQISTAVIEKLAAAAAADPYESVSSAFVSYGSCAKDLAIGWKYRSRLWYGVGLPSNTTSFGGGASGWEFWKSLLEKDDNGNWVELPLIKKSVAMLQALLLDESGQGGGLGIGGGSGTGMGAMTGLYQLLDSDQPFLCMLRMVLLSMREDDDGIDNEMGEGSNLQSALLWSVLSPILNMPISDAKKQRVLVACCVIYSEVYHAVGIDRKLLRKKYVEAVIPPFIAVLRRWRPLLAGIHELAAADGFNPLMVDDHELAAYGQSVEASLDMISPAWAAAFASPPAALALSMIAAGTSDSENHAPSTNAQLRRETSLLERKQARLQTFSSFQKPSTIPSKTPPIPKNKAAAKDAALAAARDVQRFSRIGSGRGLSAVAMATSAQRRSAGDMERVQRWNITEAMGVAWMECLQPVDTKSIYEKDFNALSYKFIAVLVASFALARNMQRSEMDRHVRACIISRHRISSGIHAWRKLIRQLIEMKSLFGPFADYLYNPIRVFWTLDYMESSSRMRRCMRRNYRGSDHLGSAANYEDYSRENNDPSTRVLSAEAITIEGINEDEEHIETENLDLTGDDIGDDVENQPKFSKGAEKTVQKSSDSNAIQPESDEGVVQSSSAFAPGYVPSELDERIVIELPSTMVQPLRVVQGTFQVTSKRINFIVDHNETSTVMDGLKFGCETQEQEKNRSWLISTLHQIYSRRYLLRRSALEIFMVDRSNFFFDFGSRDGRRNAYQAIVHTRPLYLNNIYLATQRPGLLLKRTQLMERWARWEISNFEYLMQLNTLAGRSYNDITQYPVFPWILSDYSSKSLDLSNPSSYRDLSKPIGALNPDRLKKFQERYSSFDDPVIPKFHYGSHYSSAGTVLYYLVRVEPFTTLAIKLQGGKFDHADRMFSDISATWNGVLEDMSDVKELVPELFYLPEVLTNENSIDFGTTQSGGKLDTIKLPAWAENPVDFVHKHRMALESEYVSSHLHEWIDLIFGYKQRGKEAIAANNVFFYITYEGTVDIDKISDPVQQHATQDQIAYFGQTPSQLLTIPHLKKKPLSEVLHLQTIFRNPKAIKSYPIPSPEHCNLPAAAIHASSDMVVVVGLNAPAAHVAQHKWQPNTPDGQGTPFLFHHGKATAGSAGGIIRMLKGPAGTAEEWQYPQALAFPVSGIRSQAIVSITCDKEIITGGHADNSIRLISSDGAKTLETAYAHCAPVTCLGLSPNSDYLVTGSRDTTVLLWRIHKALASHSSVTTESSTANGTGTGTRPSTSSSSSSHLLMEKNRRRRIEGPIQVLRGHQSEILSCCVNSDLRMVVSCSHSSDVLLHSIRKGRLVRRLDGVVAHTVSLSSEGVVVVWNESKHILSTFTLNGLLIAKSELPFSSSISCMEISLDGWSALIGINSQENGRAYNSSWNSQSSKSGNEDFYSDSEETHDTNRINAPSPSICFLDLHTLEVFHVLKLREGQDITALALNKDNTNLLVSTWDKQLIVFTDPTLSLKVVDQMLKLGWEGDGLKHLIK</sequence>
<dbReference type="Pfam" id="PF15787">
    <property type="entry name" value="DUF4704"/>
    <property type="match status" value="2"/>
</dbReference>
<dbReference type="InterPro" id="IPR050865">
    <property type="entry name" value="BEACH_Domain"/>
</dbReference>
<feature type="repeat" description="WD" evidence="3">
    <location>
        <begin position="2548"/>
        <end position="2589"/>
    </location>
</feature>
<feature type="compositionally biased region" description="Low complexity" evidence="4">
    <location>
        <begin position="2750"/>
        <end position="2759"/>
    </location>
</feature>
<protein>
    <submittedName>
        <fullName evidence="7">Nuclear receptor subfamily 2 group A</fullName>
    </submittedName>
</protein>
<evidence type="ECO:0000256" key="2">
    <source>
        <dbReference type="ARBA" id="ARBA00022737"/>
    </source>
</evidence>
<evidence type="ECO:0000256" key="3">
    <source>
        <dbReference type="PROSITE-ProRule" id="PRU00221"/>
    </source>
</evidence>
<dbReference type="Pfam" id="PF14844">
    <property type="entry name" value="PH_BEACH"/>
    <property type="match status" value="1"/>
</dbReference>
<proteinExistence type="predicted"/>
<keyword evidence="7" id="KW-0675">Receptor</keyword>
<organism evidence="7 8">
    <name type="scientific">Vigna unguiculata</name>
    <name type="common">Cowpea</name>
    <dbReference type="NCBI Taxonomy" id="3917"/>
    <lineage>
        <taxon>Eukaryota</taxon>
        <taxon>Viridiplantae</taxon>
        <taxon>Streptophyta</taxon>
        <taxon>Embryophyta</taxon>
        <taxon>Tracheophyta</taxon>
        <taxon>Spermatophyta</taxon>
        <taxon>Magnoliopsida</taxon>
        <taxon>eudicotyledons</taxon>
        <taxon>Gunneridae</taxon>
        <taxon>Pentapetalae</taxon>
        <taxon>rosids</taxon>
        <taxon>fabids</taxon>
        <taxon>Fabales</taxon>
        <taxon>Fabaceae</taxon>
        <taxon>Papilionoideae</taxon>
        <taxon>50 kb inversion clade</taxon>
        <taxon>NPAAA clade</taxon>
        <taxon>indigoferoid/millettioid clade</taxon>
        <taxon>Phaseoleae</taxon>
        <taxon>Vigna</taxon>
    </lineage>
</organism>
<feature type="region of interest" description="Disordered" evidence="4">
    <location>
        <begin position="2750"/>
        <end position="2774"/>
    </location>
</feature>
<dbReference type="SUPFAM" id="SSF81837">
    <property type="entry name" value="BEACH domain"/>
    <property type="match status" value="1"/>
</dbReference>
<dbReference type="PROSITE" id="PS50197">
    <property type="entry name" value="BEACH"/>
    <property type="match status" value="1"/>
</dbReference>
<gene>
    <name evidence="7" type="ORF">DEO72_LG8g901</name>
</gene>
<evidence type="ECO:0000256" key="1">
    <source>
        <dbReference type="ARBA" id="ARBA00022574"/>
    </source>
</evidence>
<feature type="region of interest" description="Disordered" evidence="4">
    <location>
        <begin position="1"/>
        <end position="22"/>
    </location>
</feature>
<evidence type="ECO:0000256" key="4">
    <source>
        <dbReference type="SAM" id="MobiDB-lite"/>
    </source>
</evidence>
<feature type="domain" description="BEACH" evidence="5">
    <location>
        <begin position="2106"/>
        <end position="2395"/>
    </location>
</feature>
<dbReference type="FunFam" id="1.10.1540.10:FF:000001">
    <property type="entry name" value="neurobeachin isoform X1"/>
    <property type="match status" value="1"/>
</dbReference>
<feature type="region of interest" description="Disordered" evidence="4">
    <location>
        <begin position="1926"/>
        <end position="1970"/>
    </location>
</feature>
<dbReference type="SMART" id="SM01026">
    <property type="entry name" value="Beach"/>
    <property type="match status" value="1"/>
</dbReference>
<dbReference type="InterPro" id="IPR000409">
    <property type="entry name" value="BEACH_dom"/>
</dbReference>
<dbReference type="CDD" id="cd06071">
    <property type="entry name" value="Beach"/>
    <property type="match status" value="1"/>
</dbReference>
<dbReference type="PROSITE" id="PS50082">
    <property type="entry name" value="WD_REPEATS_2"/>
    <property type="match status" value="1"/>
</dbReference>
<dbReference type="SUPFAM" id="SSF49899">
    <property type="entry name" value="Concanavalin A-like lectins/glucanases"/>
    <property type="match status" value="1"/>
</dbReference>
<dbReference type="Pfam" id="PF20426">
    <property type="entry name" value="NBCH_WD40"/>
    <property type="match status" value="1"/>
</dbReference>
<evidence type="ECO:0000313" key="7">
    <source>
        <dbReference type="EMBL" id="QCE02885.1"/>
    </source>
</evidence>
<dbReference type="PANTHER" id="PTHR13743">
    <property type="entry name" value="BEIGE/BEACH-RELATED"/>
    <property type="match status" value="1"/>
</dbReference>
<dbReference type="Proteomes" id="UP000501690">
    <property type="component" value="Linkage Group LG8"/>
</dbReference>
<keyword evidence="8" id="KW-1185">Reference proteome</keyword>
<dbReference type="PANTHER" id="PTHR13743:SF157">
    <property type="entry name" value="BEACH DOMAIN-CONTAINING PROTEIN C2"/>
    <property type="match status" value="1"/>
</dbReference>
<dbReference type="CDD" id="cd01201">
    <property type="entry name" value="PH_BEACH"/>
    <property type="match status" value="1"/>
</dbReference>
<keyword evidence="1 3" id="KW-0853">WD repeat</keyword>
<dbReference type="InterPro" id="IPR046851">
    <property type="entry name" value="NBCH_WD40"/>
</dbReference>
<feature type="domain" description="BEACH-type PH" evidence="6">
    <location>
        <begin position="1981"/>
        <end position="2091"/>
    </location>
</feature>
<feature type="region of interest" description="Disordered" evidence="4">
    <location>
        <begin position="909"/>
        <end position="943"/>
    </location>
</feature>
<evidence type="ECO:0000259" key="5">
    <source>
        <dbReference type="PROSITE" id="PS50197"/>
    </source>
</evidence>
<dbReference type="InterPro" id="IPR036372">
    <property type="entry name" value="BEACH_dom_sf"/>
</dbReference>
<dbReference type="PROSITE" id="PS50294">
    <property type="entry name" value="WD_REPEATS_REGION"/>
    <property type="match status" value="1"/>
</dbReference>
<evidence type="ECO:0000313" key="8">
    <source>
        <dbReference type="Proteomes" id="UP000501690"/>
    </source>
</evidence>
<dbReference type="SUPFAM" id="SSF50978">
    <property type="entry name" value="WD40 repeat-like"/>
    <property type="match status" value="1"/>
</dbReference>
<dbReference type="InterPro" id="IPR013320">
    <property type="entry name" value="ConA-like_dom_sf"/>
</dbReference>
<name>A0A4D6MSN1_VIGUN</name>
<dbReference type="Pfam" id="PF02138">
    <property type="entry name" value="Beach"/>
    <property type="match status" value="1"/>
</dbReference>
<dbReference type="PROSITE" id="PS51783">
    <property type="entry name" value="PH_BEACH"/>
    <property type="match status" value="1"/>
</dbReference>
<feature type="region of interest" description="Disordered" evidence="4">
    <location>
        <begin position="2590"/>
        <end position="2621"/>
    </location>
</feature>
<dbReference type="InterPro" id="IPR031570">
    <property type="entry name" value="NBEA/BDCP_DUF4704"/>
</dbReference>
<reference evidence="7 8" key="1">
    <citation type="submission" date="2019-04" db="EMBL/GenBank/DDBJ databases">
        <title>An improved genome assembly and genetic linkage map for asparagus bean, Vigna unguiculata ssp. sesquipedialis.</title>
        <authorList>
            <person name="Xia Q."/>
            <person name="Zhang R."/>
            <person name="Dong Y."/>
        </authorList>
    </citation>
    <scope>NUCLEOTIDE SEQUENCE [LARGE SCALE GENOMIC DNA]</scope>
    <source>
        <tissue evidence="7">Leaf</tissue>
    </source>
</reference>
<dbReference type="InterPro" id="IPR036322">
    <property type="entry name" value="WD40_repeat_dom_sf"/>
</dbReference>
<feature type="compositionally biased region" description="Polar residues" evidence="4">
    <location>
        <begin position="1950"/>
        <end position="1959"/>
    </location>
</feature>
<feature type="compositionally biased region" description="Polar residues" evidence="4">
    <location>
        <begin position="934"/>
        <end position="943"/>
    </location>
</feature>
<dbReference type="SMART" id="SM00320">
    <property type="entry name" value="WD40"/>
    <property type="match status" value="3"/>
</dbReference>
<feature type="region of interest" description="Disordered" evidence="4">
    <location>
        <begin position="36"/>
        <end position="93"/>
    </location>
</feature>
<accession>A0A4D6MSN1</accession>
<dbReference type="InterPro" id="IPR001680">
    <property type="entry name" value="WD40_rpt"/>
</dbReference>
<dbReference type="EMBL" id="CP039352">
    <property type="protein sequence ID" value="QCE02885.1"/>
    <property type="molecule type" value="Genomic_DNA"/>
</dbReference>